<keyword evidence="2" id="KW-0328">Glycosyltransferase</keyword>
<dbReference type="Proteomes" id="UP000248724">
    <property type="component" value="Unassembled WGS sequence"/>
</dbReference>
<evidence type="ECO:0000259" key="4">
    <source>
        <dbReference type="Pfam" id="PF00535"/>
    </source>
</evidence>
<dbReference type="FunFam" id="3.90.550.10:FF:000122">
    <property type="entry name" value="Dolichol-phosphate mannosyltransferase subunit 1"/>
    <property type="match status" value="1"/>
</dbReference>
<dbReference type="GO" id="GO:0016020">
    <property type="term" value="C:membrane"/>
    <property type="evidence" value="ECO:0007669"/>
    <property type="project" value="GOC"/>
</dbReference>
<dbReference type="GO" id="GO:0004582">
    <property type="term" value="F:dolichyl-phosphate beta-D-mannosyltransferase activity"/>
    <property type="evidence" value="ECO:0007669"/>
    <property type="project" value="InterPro"/>
</dbReference>
<dbReference type="InterPro" id="IPR039528">
    <property type="entry name" value="DPM1-like"/>
</dbReference>
<dbReference type="Gene3D" id="3.90.550.10">
    <property type="entry name" value="Spore Coat Polysaccharide Biosynthesis Protein SpsA, Chain A"/>
    <property type="match status" value="1"/>
</dbReference>
<dbReference type="InterPro" id="IPR001173">
    <property type="entry name" value="Glyco_trans_2-like"/>
</dbReference>
<evidence type="ECO:0000313" key="5">
    <source>
        <dbReference type="EMBL" id="PZR80392.1"/>
    </source>
</evidence>
<dbReference type="AlphaFoldDB" id="A0A2W5Z502"/>
<dbReference type="SUPFAM" id="SSF53448">
    <property type="entry name" value="Nucleotide-diphospho-sugar transferases"/>
    <property type="match status" value="1"/>
</dbReference>
<evidence type="ECO:0000256" key="3">
    <source>
        <dbReference type="ARBA" id="ARBA00022679"/>
    </source>
</evidence>
<accession>A0A2W5Z502</accession>
<comment type="similarity">
    <text evidence="1">Belongs to the glycosyltransferase 2 family.</text>
</comment>
<protein>
    <submittedName>
        <fullName evidence="5">Dolichyl-phosphate beta-D-mannosyltransferase</fullName>
    </submittedName>
</protein>
<gene>
    <name evidence="5" type="ORF">DLM65_08125</name>
</gene>
<dbReference type="CDD" id="cd06442">
    <property type="entry name" value="DPM1_like"/>
    <property type="match status" value="1"/>
</dbReference>
<dbReference type="EMBL" id="QHBU01000153">
    <property type="protein sequence ID" value="PZR80392.1"/>
    <property type="molecule type" value="Genomic_DNA"/>
</dbReference>
<evidence type="ECO:0000313" key="6">
    <source>
        <dbReference type="Proteomes" id="UP000248724"/>
    </source>
</evidence>
<organism evidence="5 6">
    <name type="scientific">Candidatus Aeolococcus gillhamiae</name>
    <dbReference type="NCBI Taxonomy" id="3127015"/>
    <lineage>
        <taxon>Bacteria</taxon>
        <taxon>Bacillati</taxon>
        <taxon>Candidatus Dormiibacterota</taxon>
        <taxon>Candidatus Dormibacteria</taxon>
        <taxon>Candidatus Aeolococcales</taxon>
        <taxon>Candidatus Aeolococcaceae</taxon>
        <taxon>Candidatus Aeolococcus</taxon>
    </lineage>
</organism>
<dbReference type="PANTHER" id="PTHR43398:SF1">
    <property type="entry name" value="DOLICHOL-PHOSPHATE MANNOSYLTRANSFERASE SUBUNIT 1"/>
    <property type="match status" value="1"/>
</dbReference>
<proteinExistence type="inferred from homology"/>
<reference evidence="5 6" key="1">
    <citation type="journal article" date="2017" name="Nature">
        <title>Atmospheric trace gases support primary production in Antarctic desert surface soil.</title>
        <authorList>
            <person name="Ji M."/>
            <person name="Greening C."/>
            <person name="Vanwonterghem I."/>
            <person name="Carere C.R."/>
            <person name="Bay S.K."/>
            <person name="Steen J.A."/>
            <person name="Montgomery K."/>
            <person name="Lines T."/>
            <person name="Beardall J."/>
            <person name="van Dorst J."/>
            <person name="Snape I."/>
            <person name="Stott M.B."/>
            <person name="Hugenholtz P."/>
            <person name="Ferrari B.C."/>
        </authorList>
    </citation>
    <scope>NUCLEOTIDE SEQUENCE [LARGE SCALE GENOMIC DNA]</scope>
    <source>
        <strain evidence="5">RRmetagenome_bin12</strain>
    </source>
</reference>
<keyword evidence="3" id="KW-0808">Transferase</keyword>
<comment type="caution">
    <text evidence="5">The sequence shown here is derived from an EMBL/GenBank/DDBJ whole genome shotgun (WGS) entry which is preliminary data.</text>
</comment>
<feature type="domain" description="Glycosyltransferase 2-like" evidence="4">
    <location>
        <begin position="15"/>
        <end position="178"/>
    </location>
</feature>
<dbReference type="InterPro" id="IPR029044">
    <property type="entry name" value="Nucleotide-diphossugar_trans"/>
</dbReference>
<dbReference type="GO" id="GO:0009247">
    <property type="term" value="P:glycolipid biosynthetic process"/>
    <property type="evidence" value="ECO:0007669"/>
    <property type="project" value="TreeGrafter"/>
</dbReference>
<evidence type="ECO:0000256" key="1">
    <source>
        <dbReference type="ARBA" id="ARBA00006739"/>
    </source>
</evidence>
<sequence length="260" mass="27795">MARQNTVHAAAAVLVVVPTYNERENLATLAPRILAQGEQFHLLVVDDDSPDGTGPLADELAAADPRVRVLHRASKGGLGPAYIAGLTTGMKRGFDYLVTMDADHSHDPADLPRLLAATHDALADVALGSRWTAGGSTRGWPLRRRVLSRGGSAYVRLVLGVDLRDATAGFKCIRASALAALEIDTIGSSGYAFNIELNYRATLRGFRIVEVPIVFTERITGASKMSGRIVAEALLRVPALRTTSLRPLADVRPLADARPT</sequence>
<evidence type="ECO:0000256" key="2">
    <source>
        <dbReference type="ARBA" id="ARBA00022676"/>
    </source>
</evidence>
<dbReference type="Pfam" id="PF00535">
    <property type="entry name" value="Glycos_transf_2"/>
    <property type="match status" value="1"/>
</dbReference>
<dbReference type="PANTHER" id="PTHR43398">
    <property type="entry name" value="DOLICHOL-PHOSPHATE MANNOSYLTRANSFERASE SUBUNIT 1"/>
    <property type="match status" value="1"/>
</dbReference>
<name>A0A2W5Z502_9BACT</name>